<dbReference type="EMBL" id="KB468009">
    <property type="protein sequence ID" value="PCH39516.1"/>
    <property type="molecule type" value="Genomic_DNA"/>
</dbReference>
<reference evidence="3 4" key="1">
    <citation type="journal article" date="2012" name="Science">
        <title>The Paleozoic origin of enzymatic lignin decomposition reconstructed from 31 fungal genomes.</title>
        <authorList>
            <person name="Floudas D."/>
            <person name="Binder M."/>
            <person name="Riley R."/>
            <person name="Barry K."/>
            <person name="Blanchette R.A."/>
            <person name="Henrissat B."/>
            <person name="Martinez A.T."/>
            <person name="Otillar R."/>
            <person name="Spatafora J.W."/>
            <person name="Yadav J.S."/>
            <person name="Aerts A."/>
            <person name="Benoit I."/>
            <person name="Boyd A."/>
            <person name="Carlson A."/>
            <person name="Copeland A."/>
            <person name="Coutinho P.M."/>
            <person name="de Vries R.P."/>
            <person name="Ferreira P."/>
            <person name="Findley K."/>
            <person name="Foster B."/>
            <person name="Gaskell J."/>
            <person name="Glotzer D."/>
            <person name="Gorecki P."/>
            <person name="Heitman J."/>
            <person name="Hesse C."/>
            <person name="Hori C."/>
            <person name="Igarashi K."/>
            <person name="Jurgens J.A."/>
            <person name="Kallen N."/>
            <person name="Kersten P."/>
            <person name="Kohler A."/>
            <person name="Kuees U."/>
            <person name="Kumar T.K.A."/>
            <person name="Kuo A."/>
            <person name="LaButti K."/>
            <person name="Larrondo L.F."/>
            <person name="Lindquist E."/>
            <person name="Ling A."/>
            <person name="Lombard V."/>
            <person name="Lucas S."/>
            <person name="Lundell T."/>
            <person name="Martin R."/>
            <person name="McLaughlin D.J."/>
            <person name="Morgenstern I."/>
            <person name="Morin E."/>
            <person name="Murat C."/>
            <person name="Nagy L.G."/>
            <person name="Nolan M."/>
            <person name="Ohm R.A."/>
            <person name="Patyshakuliyeva A."/>
            <person name="Rokas A."/>
            <person name="Ruiz-Duenas F.J."/>
            <person name="Sabat G."/>
            <person name="Salamov A."/>
            <person name="Samejima M."/>
            <person name="Schmutz J."/>
            <person name="Slot J.C."/>
            <person name="St John F."/>
            <person name="Stenlid J."/>
            <person name="Sun H."/>
            <person name="Sun S."/>
            <person name="Syed K."/>
            <person name="Tsang A."/>
            <person name="Wiebenga A."/>
            <person name="Young D."/>
            <person name="Pisabarro A."/>
            <person name="Eastwood D.C."/>
            <person name="Martin F."/>
            <person name="Cullen D."/>
            <person name="Grigoriev I.V."/>
            <person name="Hibbett D.S."/>
        </authorList>
    </citation>
    <scope>NUCLEOTIDE SEQUENCE [LARGE SCALE GENOMIC DNA]</scope>
    <source>
        <strain evidence="3 4">MD-104</strain>
    </source>
</reference>
<protein>
    <recommendedName>
        <fullName evidence="2">Fungal-type protein kinase domain-containing protein</fullName>
    </recommendedName>
</protein>
<proteinExistence type="predicted"/>
<sequence>MPEQEKIDAAYGRVGSSLDPNASGTRALISQPPHGHGAVWNAQVRLSGYSRSPSPENEGIAWAGGRARVFKIPSGFSEYYRDKIVWGYNPVDFIMNVWGFDPTSLSSGPHLLSDTPHTGLYALPSDKLLFYCKAHQENAYQYLRDLINVLRMQLFGGERDITSRQNFRGTTVNCVQTLKNVVSRSVLRRTEKTGDYKGAASLPQQVGKHLVVIEGCDGQEGEAPTKPYMVLASGKDSCTHSWTWSLAPIHVRKATSPWRWKDDELRINLDSPKTRYREDHPAETVQAGQKRRRDANTDTESLDKPNKKRVLATLERLAKEDGSCQREAPRHIHVVWPSSSSSPDGPDATCTKSFERYEKETLKLIEKQMASNTDVPVLEGGEMLGDLLFSASPHFPSTPIDIVDQSELVLSTVAALEQADLHRLGICHLMHFDTRDGQFNSYENAQLVLDEGQDVKDAQGNVVKNALVFDVQLVSELQVYVENTLIGRGTTVIPIRATGYAATLFGCGRLVAKMAWHPSDRKGDEADCIRTIRRTLAKKKPHMLKHIVALKCSMSRTMEEMSLPRALMGVKALQERVFRVYVMQQYEPLHALPGAQEFKTVIIDVLRAHHWVYELCRILHADISYNNVMFYFSPSRVVGVLCDWDQGAIKIESLLDTEESFFPGLADRPPFWDPTDMKSFLASLRDQEEEDSISAICNSTTRLKYETGTGPFMAIDLLEQKDHPIHLYRHDLESFF</sequence>
<evidence type="ECO:0000256" key="1">
    <source>
        <dbReference type="SAM" id="MobiDB-lite"/>
    </source>
</evidence>
<dbReference type="OrthoDB" id="5569250at2759"/>
<dbReference type="AlphaFoldDB" id="A0A2H3JBE7"/>
<dbReference type="Pfam" id="PF17667">
    <property type="entry name" value="Pkinase_fungal"/>
    <property type="match status" value="1"/>
</dbReference>
<keyword evidence="4" id="KW-1185">Reference proteome</keyword>
<feature type="compositionally biased region" description="Basic and acidic residues" evidence="1">
    <location>
        <begin position="272"/>
        <end position="282"/>
    </location>
</feature>
<dbReference type="Proteomes" id="UP000218811">
    <property type="component" value="Unassembled WGS sequence"/>
</dbReference>
<dbReference type="InterPro" id="IPR040976">
    <property type="entry name" value="Pkinase_fungal"/>
</dbReference>
<evidence type="ECO:0000313" key="4">
    <source>
        <dbReference type="Proteomes" id="UP000218811"/>
    </source>
</evidence>
<accession>A0A2H3JBE7</accession>
<evidence type="ECO:0000259" key="2">
    <source>
        <dbReference type="Pfam" id="PF17667"/>
    </source>
</evidence>
<dbReference type="STRING" id="742152.A0A2H3JBE7"/>
<evidence type="ECO:0000313" key="3">
    <source>
        <dbReference type="EMBL" id="PCH39516.1"/>
    </source>
</evidence>
<name>A0A2H3JBE7_WOLCO</name>
<organism evidence="3 4">
    <name type="scientific">Wolfiporia cocos (strain MD-104)</name>
    <name type="common">Brown rot fungus</name>
    <dbReference type="NCBI Taxonomy" id="742152"/>
    <lineage>
        <taxon>Eukaryota</taxon>
        <taxon>Fungi</taxon>
        <taxon>Dikarya</taxon>
        <taxon>Basidiomycota</taxon>
        <taxon>Agaricomycotina</taxon>
        <taxon>Agaricomycetes</taxon>
        <taxon>Polyporales</taxon>
        <taxon>Phaeolaceae</taxon>
        <taxon>Wolfiporia</taxon>
    </lineage>
</organism>
<feature type="domain" description="Fungal-type protein kinase" evidence="2">
    <location>
        <begin position="397"/>
        <end position="736"/>
    </location>
</feature>
<gene>
    <name evidence="3" type="ORF">WOLCODRAFT_159108</name>
</gene>
<feature type="region of interest" description="Disordered" evidence="1">
    <location>
        <begin position="272"/>
        <end position="306"/>
    </location>
</feature>